<name>A0A8H6XDQ7_9AGAR</name>
<dbReference type="Pfam" id="PF04427">
    <property type="entry name" value="Brix"/>
    <property type="match status" value="1"/>
</dbReference>
<dbReference type="GO" id="GO:0006364">
    <property type="term" value="P:rRNA processing"/>
    <property type="evidence" value="ECO:0007669"/>
    <property type="project" value="InterPro"/>
</dbReference>
<evidence type="ECO:0000313" key="5">
    <source>
        <dbReference type="Proteomes" id="UP000620124"/>
    </source>
</evidence>
<keyword evidence="2" id="KW-0472">Membrane</keyword>
<evidence type="ECO:0000256" key="2">
    <source>
        <dbReference type="SAM" id="Phobius"/>
    </source>
</evidence>
<dbReference type="Proteomes" id="UP000620124">
    <property type="component" value="Unassembled WGS sequence"/>
</dbReference>
<evidence type="ECO:0000259" key="3">
    <source>
        <dbReference type="PROSITE" id="PS50833"/>
    </source>
</evidence>
<dbReference type="PANTHER" id="PTHR12661">
    <property type="entry name" value="PETER PAN-RELATED"/>
    <property type="match status" value="1"/>
</dbReference>
<dbReference type="OrthoDB" id="10261452at2759"/>
<sequence length="569" mass="63158">MARKRKNRTHLKGAAPPTAADGVPKSFIIKHGPVGHSIAQLVRDFRKVMEPNTASRLKERNRNKLKDYLTMAPALQVTHLLAFTLTPIAPSLRIIRLSNGPTLSFRVERYSLMKDILNTSRRARSIGMEYLSPPLFSTSLYSRPSLPRAPQHPPHLTLLMKSFQSLFPPLSPHTLALSSARRVVLISYNPDHGTVDFRHYVITVKPYGVSKRVRRVLDGAQRASGGEPGPDGGYESAASSGAESVAGDDADAVDLADDYVGRNNKKGQRRAVRLDEVGPRMELRLVKITEGVPGKEGSVIYHEFVKKTKKEVASLQAAHAAKEKLRKERRAEQERNVERKKAAKGKAKDGEDEDEDEDEDEEDEEMGSEDGQDDDEGDWDAEEEISEGEDSEEDPEDSEDSEEEEERRPPPAKKHLPPRPNTLLVRPALEINQLDAPACLAASPRLPLHHLGPRALVDRIVDRHDGLHVPPPWGRGSSAPSRQRTALRTGKTQFPSPALGMEDTSRAVESVEVDADVEGSEEEKRRDHIERWAGVARFCIDAATHMKDADVASILARVNGPFYDTQEVI</sequence>
<evidence type="ECO:0000313" key="4">
    <source>
        <dbReference type="EMBL" id="KAF7338656.1"/>
    </source>
</evidence>
<gene>
    <name evidence="4" type="ORF">MVEN_02092100</name>
</gene>
<proteinExistence type="predicted"/>
<feature type="transmembrane region" description="Helical" evidence="2">
    <location>
        <begin position="68"/>
        <end position="89"/>
    </location>
</feature>
<dbReference type="AlphaFoldDB" id="A0A8H6XDQ7"/>
<dbReference type="GO" id="GO:0019843">
    <property type="term" value="F:rRNA binding"/>
    <property type="evidence" value="ECO:0007669"/>
    <property type="project" value="InterPro"/>
</dbReference>
<protein>
    <submittedName>
        <fullName evidence="4">Brix domain-containing protein C1B9.03c</fullName>
    </submittedName>
</protein>
<keyword evidence="5" id="KW-1185">Reference proteome</keyword>
<keyword evidence="2" id="KW-0812">Transmembrane</keyword>
<feature type="compositionally biased region" description="Low complexity" evidence="1">
    <location>
        <begin position="233"/>
        <end position="245"/>
    </location>
</feature>
<dbReference type="EMBL" id="JACAZI010000021">
    <property type="protein sequence ID" value="KAF7338656.1"/>
    <property type="molecule type" value="Genomic_DNA"/>
</dbReference>
<dbReference type="PANTHER" id="PTHR12661:SF5">
    <property type="entry name" value="SUPPRESSOR OF SWI4 1 HOMOLOG"/>
    <property type="match status" value="1"/>
</dbReference>
<feature type="domain" description="Brix" evidence="3">
    <location>
        <begin position="24"/>
        <end position="294"/>
    </location>
</feature>
<keyword evidence="2" id="KW-1133">Transmembrane helix</keyword>
<dbReference type="GO" id="GO:0000027">
    <property type="term" value="P:ribosomal large subunit assembly"/>
    <property type="evidence" value="ECO:0007669"/>
    <property type="project" value="TreeGrafter"/>
</dbReference>
<feature type="region of interest" description="Disordered" evidence="1">
    <location>
        <begin position="316"/>
        <end position="420"/>
    </location>
</feature>
<dbReference type="InterPro" id="IPR045112">
    <property type="entry name" value="PPAN-like"/>
</dbReference>
<comment type="caution">
    <text evidence="4">The sequence shown here is derived from an EMBL/GenBank/DDBJ whole genome shotgun (WGS) entry which is preliminary data.</text>
</comment>
<feature type="region of interest" description="Disordered" evidence="1">
    <location>
        <begin position="220"/>
        <end position="246"/>
    </location>
</feature>
<evidence type="ECO:0000256" key="1">
    <source>
        <dbReference type="SAM" id="MobiDB-lite"/>
    </source>
</evidence>
<accession>A0A8H6XDQ7</accession>
<dbReference type="PROSITE" id="PS50833">
    <property type="entry name" value="BRIX"/>
    <property type="match status" value="1"/>
</dbReference>
<dbReference type="SMART" id="SM00879">
    <property type="entry name" value="Brix"/>
    <property type="match status" value="1"/>
</dbReference>
<dbReference type="GO" id="GO:0030687">
    <property type="term" value="C:preribosome, large subunit precursor"/>
    <property type="evidence" value="ECO:0007669"/>
    <property type="project" value="TreeGrafter"/>
</dbReference>
<feature type="compositionally biased region" description="Basic and acidic residues" evidence="1">
    <location>
        <begin position="320"/>
        <end position="340"/>
    </location>
</feature>
<dbReference type="InterPro" id="IPR007109">
    <property type="entry name" value="Brix"/>
</dbReference>
<organism evidence="4 5">
    <name type="scientific">Mycena venus</name>
    <dbReference type="NCBI Taxonomy" id="2733690"/>
    <lineage>
        <taxon>Eukaryota</taxon>
        <taxon>Fungi</taxon>
        <taxon>Dikarya</taxon>
        <taxon>Basidiomycota</taxon>
        <taxon>Agaricomycotina</taxon>
        <taxon>Agaricomycetes</taxon>
        <taxon>Agaricomycetidae</taxon>
        <taxon>Agaricales</taxon>
        <taxon>Marasmiineae</taxon>
        <taxon>Mycenaceae</taxon>
        <taxon>Mycena</taxon>
    </lineage>
</organism>
<reference evidence="4" key="1">
    <citation type="submission" date="2020-05" db="EMBL/GenBank/DDBJ databases">
        <title>Mycena genomes resolve the evolution of fungal bioluminescence.</title>
        <authorList>
            <person name="Tsai I.J."/>
        </authorList>
    </citation>
    <scope>NUCLEOTIDE SEQUENCE</scope>
    <source>
        <strain evidence="4">CCC161011</strain>
    </source>
</reference>
<feature type="compositionally biased region" description="Acidic residues" evidence="1">
    <location>
        <begin position="350"/>
        <end position="405"/>
    </location>
</feature>